<dbReference type="PANTHER" id="PTHR28080:SF1">
    <property type="entry name" value="PEROXISOMAL BIOGENESIS FACTOR 3"/>
    <property type="match status" value="1"/>
</dbReference>
<dbReference type="Pfam" id="PF04882">
    <property type="entry name" value="Peroxin-3"/>
    <property type="match status" value="2"/>
</dbReference>
<feature type="region of interest" description="Disordered" evidence="1">
    <location>
        <begin position="235"/>
        <end position="301"/>
    </location>
</feature>
<dbReference type="STRING" id="1684307.A0A316U201"/>
<evidence type="ECO:0008006" key="4">
    <source>
        <dbReference type="Google" id="ProtNLM"/>
    </source>
</evidence>
<organism evidence="2 3">
    <name type="scientific">Pseudomicrostroma glucosiphilum</name>
    <dbReference type="NCBI Taxonomy" id="1684307"/>
    <lineage>
        <taxon>Eukaryota</taxon>
        <taxon>Fungi</taxon>
        <taxon>Dikarya</taxon>
        <taxon>Basidiomycota</taxon>
        <taxon>Ustilaginomycotina</taxon>
        <taxon>Exobasidiomycetes</taxon>
        <taxon>Microstromatales</taxon>
        <taxon>Microstromatales incertae sedis</taxon>
        <taxon>Pseudomicrostroma</taxon>
    </lineage>
</organism>
<feature type="region of interest" description="Disordered" evidence="1">
    <location>
        <begin position="546"/>
        <end position="580"/>
    </location>
</feature>
<feature type="compositionally biased region" description="Polar residues" evidence="1">
    <location>
        <begin position="398"/>
        <end position="423"/>
    </location>
</feature>
<dbReference type="InterPro" id="IPR006966">
    <property type="entry name" value="Peroxin-3"/>
</dbReference>
<evidence type="ECO:0000313" key="3">
    <source>
        <dbReference type="Proteomes" id="UP000245942"/>
    </source>
</evidence>
<feature type="compositionally biased region" description="Polar residues" evidence="1">
    <location>
        <begin position="171"/>
        <end position="186"/>
    </location>
</feature>
<dbReference type="RefSeq" id="XP_025346467.1">
    <property type="nucleotide sequence ID" value="XM_025493047.1"/>
</dbReference>
<dbReference type="GO" id="GO:0005778">
    <property type="term" value="C:peroxisomal membrane"/>
    <property type="evidence" value="ECO:0007669"/>
    <property type="project" value="InterPro"/>
</dbReference>
<feature type="compositionally biased region" description="Low complexity" evidence="1">
    <location>
        <begin position="497"/>
        <end position="512"/>
    </location>
</feature>
<feature type="region of interest" description="Disordered" evidence="1">
    <location>
        <begin position="397"/>
        <end position="423"/>
    </location>
</feature>
<sequence>MASVTNRNRPVLGSSLLGRASSLFSRVPRPILFTFTFLTSSYLLTTVLLSKLLSIHNRINAESSSKEGLKQRFERNQQDVDFTVLALLPSLKAEMDKVMDVDAITRELKSVGKETQQAAVVPEIKAEPAQQDTEAAAAAAISQPEAKEAAEPDAPQEDAALRAEPPLAFAQSWQAASEGVSKSSEPAPSALDSISEPRPDPIAPHATLNGEHGVGGTVAVHENGQTDARVEANGHAEGMDGDVKGSEGQVNGAVEDKTDATKETEASDSLRTSASTEAQQQEDVQAPSSSSTSLPPQPTEDPKAIVLAESQRQQQLALDRKRKAALWQQLKIVTFTRSLTAIYAISLLSVLTHVQLNLLGRYAYLRDLAGVKQKEAEVGTETMRALASDPFEDAWASANGTQASNSSSQTKETGKSNSNTSTISAETEERYLTFSWYLLHQGWKDLSERVREKVEKVMSSVPLKTQLSHEELTSILRRIRRRIEYDYESEVDDGEAADALASPSSSSAAAPPYTFPGGHTLDASTGSSMSLGAESLMPNGFSVLPEEAKSEAGSSSSMSGSGTLSVTTNGRGSVSGRRRRRRRTRFDLLRAYLLPATPEGDVALLRNAGLLPSDLTSQGRDVGLEERDPTLGALLDETRDIMESSDAQDVSRRCLETCFETQLLDALRTPFGLSPLPPSAASSFPNDLQAPSNSSSSGSGSGNKDPHATSRAGSASTGRFSEILTAQQEAEIRNDPSGTIGRRLKLAAVLPLLASRGTLAFDAMPNEIVETIAANKDLQALSAIIYTSFTGDCL</sequence>
<feature type="region of interest" description="Disordered" evidence="1">
    <location>
        <begin position="678"/>
        <end position="718"/>
    </location>
</feature>
<evidence type="ECO:0000256" key="1">
    <source>
        <dbReference type="SAM" id="MobiDB-lite"/>
    </source>
</evidence>
<dbReference type="OrthoDB" id="45930at2759"/>
<feature type="compositionally biased region" description="Polar residues" evidence="1">
    <location>
        <begin position="267"/>
        <end position="283"/>
    </location>
</feature>
<dbReference type="GeneID" id="37014781"/>
<feature type="compositionally biased region" description="Low complexity" evidence="1">
    <location>
        <begin position="127"/>
        <end position="144"/>
    </location>
</feature>
<feature type="compositionally biased region" description="Basic and acidic residues" evidence="1">
    <location>
        <begin position="254"/>
        <end position="265"/>
    </location>
</feature>
<feature type="region of interest" description="Disordered" evidence="1">
    <location>
        <begin position="491"/>
        <end position="532"/>
    </location>
</feature>
<feature type="compositionally biased region" description="Low complexity" evidence="1">
    <location>
        <begin position="551"/>
        <end position="575"/>
    </location>
</feature>
<dbReference type="PANTHER" id="PTHR28080">
    <property type="entry name" value="PEROXISOMAL BIOGENESIS FACTOR 3"/>
    <property type="match status" value="1"/>
</dbReference>
<dbReference type="GO" id="GO:0030674">
    <property type="term" value="F:protein-macromolecule adaptor activity"/>
    <property type="evidence" value="ECO:0007669"/>
    <property type="project" value="TreeGrafter"/>
</dbReference>
<reference evidence="2 3" key="1">
    <citation type="journal article" date="2018" name="Mol. Biol. Evol.">
        <title>Broad Genomic Sampling Reveals a Smut Pathogenic Ancestry of the Fungal Clade Ustilaginomycotina.</title>
        <authorList>
            <person name="Kijpornyongpan T."/>
            <person name="Mondo S.J."/>
            <person name="Barry K."/>
            <person name="Sandor L."/>
            <person name="Lee J."/>
            <person name="Lipzen A."/>
            <person name="Pangilinan J."/>
            <person name="LaButti K."/>
            <person name="Hainaut M."/>
            <person name="Henrissat B."/>
            <person name="Grigoriev I.V."/>
            <person name="Spatafora J.W."/>
            <person name="Aime M.C."/>
        </authorList>
    </citation>
    <scope>NUCLEOTIDE SEQUENCE [LARGE SCALE GENOMIC DNA]</scope>
    <source>
        <strain evidence="2 3">MCA 4718</strain>
    </source>
</reference>
<accession>A0A316U201</accession>
<name>A0A316U201_9BASI</name>
<proteinExistence type="predicted"/>
<dbReference type="AlphaFoldDB" id="A0A316U201"/>
<dbReference type="GO" id="GO:0045046">
    <property type="term" value="P:protein import into peroxisome membrane"/>
    <property type="evidence" value="ECO:0007669"/>
    <property type="project" value="TreeGrafter"/>
</dbReference>
<feature type="compositionally biased region" description="Basic and acidic residues" evidence="1">
    <location>
        <begin position="235"/>
        <end position="245"/>
    </location>
</feature>
<dbReference type="Proteomes" id="UP000245942">
    <property type="component" value="Unassembled WGS sequence"/>
</dbReference>
<gene>
    <name evidence="2" type="ORF">BCV69DRAFT_284452</name>
</gene>
<protein>
    <recommendedName>
        <fullName evidence="4">Peroxin-3</fullName>
    </recommendedName>
</protein>
<feature type="region of interest" description="Disordered" evidence="1">
    <location>
        <begin position="171"/>
        <end position="218"/>
    </location>
</feature>
<evidence type="ECO:0000313" key="2">
    <source>
        <dbReference type="EMBL" id="PWN19307.1"/>
    </source>
</evidence>
<keyword evidence="3" id="KW-1185">Reference proteome</keyword>
<dbReference type="EMBL" id="KZ819332">
    <property type="protein sequence ID" value="PWN19307.1"/>
    <property type="molecule type" value="Genomic_DNA"/>
</dbReference>
<feature type="region of interest" description="Disordered" evidence="1">
    <location>
        <begin position="126"/>
        <end position="157"/>
    </location>
</feature>